<keyword evidence="3" id="KW-0479">Metal-binding</keyword>
<evidence type="ECO:0000313" key="10">
    <source>
        <dbReference type="Proteomes" id="UP000054007"/>
    </source>
</evidence>
<evidence type="ECO:0000256" key="6">
    <source>
        <dbReference type="ARBA" id="ARBA00023080"/>
    </source>
</evidence>
<name>A0A0D7AZG1_9AGAR</name>
<feature type="domain" description="Adenosine deaminase" evidence="8">
    <location>
        <begin position="29"/>
        <end position="314"/>
    </location>
</feature>
<organism evidence="9 10">
    <name type="scientific">Cylindrobasidium torrendii FP15055 ss-10</name>
    <dbReference type="NCBI Taxonomy" id="1314674"/>
    <lineage>
        <taxon>Eukaryota</taxon>
        <taxon>Fungi</taxon>
        <taxon>Dikarya</taxon>
        <taxon>Basidiomycota</taxon>
        <taxon>Agaricomycotina</taxon>
        <taxon>Agaricomycetes</taxon>
        <taxon>Agaricomycetidae</taxon>
        <taxon>Agaricales</taxon>
        <taxon>Marasmiineae</taxon>
        <taxon>Physalacriaceae</taxon>
        <taxon>Cylindrobasidium</taxon>
    </lineage>
</organism>
<dbReference type="Pfam" id="PF00962">
    <property type="entry name" value="A_deaminase"/>
    <property type="match status" value="1"/>
</dbReference>
<evidence type="ECO:0000259" key="8">
    <source>
        <dbReference type="Pfam" id="PF00962"/>
    </source>
</evidence>
<dbReference type="InterPro" id="IPR032466">
    <property type="entry name" value="Metal_Hydrolase"/>
</dbReference>
<dbReference type="InterPro" id="IPR001365">
    <property type="entry name" value="A_deaminase_dom"/>
</dbReference>
<dbReference type="InterPro" id="IPR006330">
    <property type="entry name" value="Ado/ade_deaminase"/>
</dbReference>
<keyword evidence="5" id="KW-0862">Zinc</keyword>
<dbReference type="SUPFAM" id="SSF51556">
    <property type="entry name" value="Metallo-dependent hydrolases"/>
    <property type="match status" value="1"/>
</dbReference>
<dbReference type="GO" id="GO:0046872">
    <property type="term" value="F:metal ion binding"/>
    <property type="evidence" value="ECO:0007669"/>
    <property type="project" value="UniProtKB-KW"/>
</dbReference>
<dbReference type="EMBL" id="KN880676">
    <property type="protein sequence ID" value="KIY63733.1"/>
    <property type="molecule type" value="Genomic_DNA"/>
</dbReference>
<dbReference type="STRING" id="1314674.A0A0D7AZG1"/>
<dbReference type="OrthoDB" id="272271at2759"/>
<evidence type="ECO:0000256" key="7">
    <source>
        <dbReference type="ARBA" id="ARBA00048787"/>
    </source>
</evidence>
<evidence type="ECO:0000256" key="2">
    <source>
        <dbReference type="ARBA" id="ARBA00006676"/>
    </source>
</evidence>
<dbReference type="GO" id="GO:0046103">
    <property type="term" value="P:inosine biosynthetic process"/>
    <property type="evidence" value="ECO:0007669"/>
    <property type="project" value="TreeGrafter"/>
</dbReference>
<keyword evidence="4 9" id="KW-0378">Hydrolase</keyword>
<protein>
    <submittedName>
        <fullName evidence="9">Metallo-dependent hydrolase</fullName>
    </submittedName>
</protein>
<dbReference type="PANTHER" id="PTHR11409">
    <property type="entry name" value="ADENOSINE DEAMINASE"/>
    <property type="match status" value="1"/>
</dbReference>
<evidence type="ECO:0000256" key="4">
    <source>
        <dbReference type="ARBA" id="ARBA00022801"/>
    </source>
</evidence>
<sequence>MSATPLSGVGLDALESLSPEEIQFLKVLPKTELHAHLNGCVPLKVLRELAEEAGVPLPVVHKPLTEVHEFFGLFPAIYALTTTPNALRRMTRAVLEGFLDNLDDGGCAYLELRSTPKQTSEMTRKEYMCAVLDEVERYPKDRVAFIASIDRRMDEETATEIVEAAIQLKREGRRIVALDLCGDILAGDVDMFVRVLRKGKEAGLEVTVHIAESAQNTPEETLKLLSIPPGRLGHATFLNEEAIAIVMREKIPVEICLSSNLVCNTVKSLEAHHIRQYLQAGHPIAICTDDTLPFRNSIMTEYALLLAKQPLGLELSQSEVEAVAKLANEARFPS</sequence>
<accession>A0A0D7AZG1</accession>
<dbReference type="GO" id="GO:0004000">
    <property type="term" value="F:adenosine deaminase activity"/>
    <property type="evidence" value="ECO:0007669"/>
    <property type="project" value="TreeGrafter"/>
</dbReference>
<comment type="similarity">
    <text evidence="2">Belongs to the metallo-dependent hydrolases superfamily. Adenosine and AMP deaminases family.</text>
</comment>
<dbReference type="Proteomes" id="UP000054007">
    <property type="component" value="Unassembled WGS sequence"/>
</dbReference>
<keyword evidence="6" id="KW-0546">Nucleotide metabolism</keyword>
<dbReference type="AlphaFoldDB" id="A0A0D7AZG1"/>
<dbReference type="GO" id="GO:0006154">
    <property type="term" value="P:adenosine catabolic process"/>
    <property type="evidence" value="ECO:0007669"/>
    <property type="project" value="TreeGrafter"/>
</dbReference>
<keyword evidence="10" id="KW-1185">Reference proteome</keyword>
<evidence type="ECO:0000256" key="3">
    <source>
        <dbReference type="ARBA" id="ARBA00022723"/>
    </source>
</evidence>
<comment type="catalytic activity">
    <reaction evidence="7">
        <text>N(6)-methyl-AMP + H2O + H(+) = IMP + methylamine</text>
        <dbReference type="Rhea" id="RHEA:16001"/>
        <dbReference type="ChEBI" id="CHEBI:15377"/>
        <dbReference type="ChEBI" id="CHEBI:15378"/>
        <dbReference type="ChEBI" id="CHEBI:58053"/>
        <dbReference type="ChEBI" id="CHEBI:59338"/>
        <dbReference type="ChEBI" id="CHEBI:144842"/>
    </reaction>
    <physiologicalReaction direction="left-to-right" evidence="7">
        <dbReference type="Rhea" id="RHEA:16002"/>
    </physiologicalReaction>
</comment>
<dbReference type="GO" id="GO:0009117">
    <property type="term" value="P:nucleotide metabolic process"/>
    <property type="evidence" value="ECO:0007669"/>
    <property type="project" value="UniProtKB-KW"/>
</dbReference>
<evidence type="ECO:0000256" key="5">
    <source>
        <dbReference type="ARBA" id="ARBA00022833"/>
    </source>
</evidence>
<dbReference type="Gene3D" id="3.20.20.140">
    <property type="entry name" value="Metal-dependent hydrolases"/>
    <property type="match status" value="1"/>
</dbReference>
<evidence type="ECO:0000313" key="9">
    <source>
        <dbReference type="EMBL" id="KIY63733.1"/>
    </source>
</evidence>
<evidence type="ECO:0000256" key="1">
    <source>
        <dbReference type="ARBA" id="ARBA00001947"/>
    </source>
</evidence>
<gene>
    <name evidence="9" type="ORF">CYLTODRAFT_432837</name>
</gene>
<comment type="cofactor">
    <cofactor evidence="1">
        <name>Zn(2+)</name>
        <dbReference type="ChEBI" id="CHEBI:29105"/>
    </cofactor>
</comment>
<reference evidence="9 10" key="1">
    <citation type="journal article" date="2015" name="Fungal Genet. Biol.">
        <title>Evolution of novel wood decay mechanisms in Agaricales revealed by the genome sequences of Fistulina hepatica and Cylindrobasidium torrendii.</title>
        <authorList>
            <person name="Floudas D."/>
            <person name="Held B.W."/>
            <person name="Riley R."/>
            <person name="Nagy L.G."/>
            <person name="Koehler G."/>
            <person name="Ransdell A.S."/>
            <person name="Younus H."/>
            <person name="Chow J."/>
            <person name="Chiniquy J."/>
            <person name="Lipzen A."/>
            <person name="Tritt A."/>
            <person name="Sun H."/>
            <person name="Haridas S."/>
            <person name="LaButti K."/>
            <person name="Ohm R.A."/>
            <person name="Kues U."/>
            <person name="Blanchette R.A."/>
            <person name="Grigoriev I.V."/>
            <person name="Minto R.E."/>
            <person name="Hibbett D.S."/>
        </authorList>
    </citation>
    <scope>NUCLEOTIDE SEQUENCE [LARGE SCALE GENOMIC DNA]</scope>
    <source>
        <strain evidence="9 10">FP15055 ss-10</strain>
    </source>
</reference>
<dbReference type="PANTHER" id="PTHR11409:SF42">
    <property type="entry name" value="ADENOSINE DEAMINASE-LIKE PROTEIN"/>
    <property type="match status" value="1"/>
</dbReference>
<proteinExistence type="inferred from homology"/>